<feature type="transmembrane region" description="Helical" evidence="2">
    <location>
        <begin position="7"/>
        <end position="27"/>
    </location>
</feature>
<dbReference type="Proteomes" id="UP000198767">
    <property type="component" value="Unassembled WGS sequence"/>
</dbReference>
<evidence type="ECO:0000256" key="1">
    <source>
        <dbReference type="SAM" id="Coils"/>
    </source>
</evidence>
<dbReference type="Pfam" id="PF12860">
    <property type="entry name" value="PAS_7"/>
    <property type="match status" value="1"/>
</dbReference>
<evidence type="ECO:0000313" key="3">
    <source>
        <dbReference type="EMBL" id="SCZ72488.1"/>
    </source>
</evidence>
<dbReference type="RefSeq" id="WP_090220930.1">
    <property type="nucleotide sequence ID" value="NZ_CANMPF010000015.1"/>
</dbReference>
<accession>A0A1G5RF20</accession>
<evidence type="ECO:0000256" key="2">
    <source>
        <dbReference type="SAM" id="Phobius"/>
    </source>
</evidence>
<dbReference type="EMBL" id="FMWG01000014">
    <property type="protein sequence ID" value="SCZ72488.1"/>
    <property type="molecule type" value="Genomic_DNA"/>
</dbReference>
<proteinExistence type="predicted"/>
<dbReference type="STRING" id="1156985.SAMN04488118_11472"/>
<dbReference type="AlphaFoldDB" id="A0A1G5RF20"/>
<dbReference type="OrthoDB" id="9797304at2"/>
<keyword evidence="1" id="KW-0175">Coiled coil</keyword>
<keyword evidence="2" id="KW-0812">Transmembrane</keyword>
<evidence type="ECO:0000313" key="4">
    <source>
        <dbReference type="Proteomes" id="UP000198767"/>
    </source>
</evidence>
<protein>
    <submittedName>
        <fullName evidence="3">PAS fold</fullName>
    </submittedName>
</protein>
<gene>
    <name evidence="3" type="ORF">SAMN04488118_11472</name>
</gene>
<dbReference type="InterPro" id="IPR035965">
    <property type="entry name" value="PAS-like_dom_sf"/>
</dbReference>
<keyword evidence="4" id="KW-1185">Reference proteome</keyword>
<feature type="coiled-coil region" evidence="1">
    <location>
        <begin position="126"/>
        <end position="153"/>
    </location>
</feature>
<organism evidence="3 4">
    <name type="scientific">Epibacterium ulvae</name>
    <dbReference type="NCBI Taxonomy" id="1156985"/>
    <lineage>
        <taxon>Bacteria</taxon>
        <taxon>Pseudomonadati</taxon>
        <taxon>Pseudomonadota</taxon>
        <taxon>Alphaproteobacteria</taxon>
        <taxon>Rhodobacterales</taxon>
        <taxon>Roseobacteraceae</taxon>
        <taxon>Epibacterium</taxon>
    </lineage>
</organism>
<name>A0A1G5RF20_9RHOB</name>
<reference evidence="3 4" key="1">
    <citation type="submission" date="2016-10" db="EMBL/GenBank/DDBJ databases">
        <authorList>
            <person name="de Groot N.N."/>
        </authorList>
    </citation>
    <scope>NUCLEOTIDE SEQUENCE [LARGE SCALE GENOMIC DNA]</scope>
    <source>
        <strain evidence="3 4">U95</strain>
    </source>
</reference>
<sequence>MQDIVSIEWIILAALCTATAAVAVWWLSPTSGAKSMEHDLLLGDGRTDAVFLFDENTLIGWSSGAKKFIGDRTDDFNWSSLRDQLARSYPGLPQSPNFLKDVGPLVLSGTANADSREAHCEWIDGITRVQLRRSTIEEQNKSLDQELTTLRAAVHQAPYPVWLQSDEGDVTWTNIAYDDLSNKIRGRDVDFEVPLFTDLEEPKASGRPERISIPLPEMEKKLWYNVSTTETEAGWLCHAVDVNAVVDAEVAQRNFVQTLAKTFAQLSIGLAIFDRNRQLVLFNPVLIDLTALPASFLSSRPNMLTFFDRLRDQRMMPEPKNYSSWRHQMADLLEAAAEGRYQETWSMPSGSVYAVSGRPHPDGAIAFLFEDITAEITLTRQFRSELEVGQSIMDHMDEAIAVFSKDGTMSFSNEVYHKMWNMDPDSSFAKVSIVDACRVWQDKSVATSTWGSIRDFTLGTENRDPWWCNVQTRSGDHLICQVCALQNGATMVRFKSADTPTLPLEQQRFTAIAGQS</sequence>
<keyword evidence="2" id="KW-0472">Membrane</keyword>
<keyword evidence="2" id="KW-1133">Transmembrane helix</keyword>
<dbReference type="SUPFAM" id="SSF55785">
    <property type="entry name" value="PYP-like sensor domain (PAS domain)"/>
    <property type="match status" value="1"/>
</dbReference>